<dbReference type="OrthoDB" id="421114at2759"/>
<sequence>MINVGPLEQDLDAEHLGGNLTWQLPEDLRYVSSCLGYQLRYLVYLAESAYGLQRSQLGAELPSQRRFQEVPADTLRLSFNHFTVYAKSTLAEQTTPASLAFFDEFAMASNMSFTDLDLDALEIGGNLSWEPPEDASEVTDYLIYLAEDAQGSNRSLVDVVPVGVHDVFIPAETPLASFTHLTVFARSSLVEQTTPMSLPIVDSVASVSEVNFTDLDLDSGDLGGTLVWNLPTNDLELVDSYSVYFATSFSGSSRSQLGGPQGPRSKALTLHADTAKLEFSHLLVYTESALVEQTTPVGVAISDLGVSASNLSFPDFDLDARELGGNLSWDPPEELDLVDSYQVYFAVVEDDSNSSDAALTFVERRFLGTVLSGALTEFVIPPETALSNFTHLLVYASSPLAEQTTPASLAILDVSASASHLNFTDEDLDEAELGGNLTWFEPQNHYGRLVSYRIYLQSGELRENLDEVLQGTVAIPAETQQSGYSHFSVYTVSALTEQTTPAMLLIDDTVARASNLSFEDLDLDLRELGGNLTWQEPEDMSQVTSYAVYFAEALGVNDTDCVVLGHVVALVTGSFEMDLDGASEEQVTEAATLALASSLNLDPSQIIVTVSAARRMEEVETRRLLATHWKVSYTAVVDVELASDVEQVVEAVSADQTAFSERMKTELVVTGVPPGTVALG</sequence>
<name>A0A9P1FIJ6_9DINO</name>
<reference evidence="1" key="1">
    <citation type="submission" date="2022-10" db="EMBL/GenBank/DDBJ databases">
        <authorList>
            <person name="Chen Y."/>
            <person name="Dougan E. K."/>
            <person name="Chan C."/>
            <person name="Rhodes N."/>
            <person name="Thang M."/>
        </authorList>
    </citation>
    <scope>NUCLEOTIDE SEQUENCE</scope>
</reference>
<proteinExistence type="predicted"/>
<dbReference type="EMBL" id="CAMXCT020000342">
    <property type="protein sequence ID" value="CAL1130808.1"/>
    <property type="molecule type" value="Genomic_DNA"/>
</dbReference>
<dbReference type="AlphaFoldDB" id="A0A9P1FIJ6"/>
<evidence type="ECO:0000313" key="2">
    <source>
        <dbReference type="EMBL" id="CAL1130808.1"/>
    </source>
</evidence>
<protein>
    <submittedName>
        <fullName evidence="1">Uncharacterized protein</fullName>
    </submittedName>
</protein>
<accession>A0A9P1FIJ6</accession>
<gene>
    <name evidence="1" type="ORF">C1SCF055_LOCUS5574</name>
</gene>
<dbReference type="Proteomes" id="UP001152797">
    <property type="component" value="Unassembled WGS sequence"/>
</dbReference>
<dbReference type="EMBL" id="CAMXCT030000342">
    <property type="protein sequence ID" value="CAL4764745.1"/>
    <property type="molecule type" value="Genomic_DNA"/>
</dbReference>
<comment type="caution">
    <text evidence="1">The sequence shown here is derived from an EMBL/GenBank/DDBJ whole genome shotgun (WGS) entry which is preliminary data.</text>
</comment>
<dbReference type="EMBL" id="CAMXCT010000342">
    <property type="protein sequence ID" value="CAI3977433.1"/>
    <property type="molecule type" value="Genomic_DNA"/>
</dbReference>
<evidence type="ECO:0000313" key="3">
    <source>
        <dbReference type="Proteomes" id="UP001152797"/>
    </source>
</evidence>
<organism evidence="1">
    <name type="scientific">Cladocopium goreaui</name>
    <dbReference type="NCBI Taxonomy" id="2562237"/>
    <lineage>
        <taxon>Eukaryota</taxon>
        <taxon>Sar</taxon>
        <taxon>Alveolata</taxon>
        <taxon>Dinophyceae</taxon>
        <taxon>Suessiales</taxon>
        <taxon>Symbiodiniaceae</taxon>
        <taxon>Cladocopium</taxon>
    </lineage>
</organism>
<keyword evidence="3" id="KW-1185">Reference proteome</keyword>
<reference evidence="2" key="2">
    <citation type="submission" date="2024-04" db="EMBL/GenBank/DDBJ databases">
        <authorList>
            <person name="Chen Y."/>
            <person name="Shah S."/>
            <person name="Dougan E. K."/>
            <person name="Thang M."/>
            <person name="Chan C."/>
        </authorList>
    </citation>
    <scope>NUCLEOTIDE SEQUENCE [LARGE SCALE GENOMIC DNA]</scope>
</reference>
<evidence type="ECO:0000313" key="1">
    <source>
        <dbReference type="EMBL" id="CAI3977433.1"/>
    </source>
</evidence>